<protein>
    <submittedName>
        <fullName evidence="2">Uncharacterized protein</fullName>
    </submittedName>
</protein>
<feature type="region of interest" description="Disordered" evidence="1">
    <location>
        <begin position="392"/>
        <end position="434"/>
    </location>
</feature>
<proteinExistence type="predicted"/>
<reference evidence="2 3" key="1">
    <citation type="submission" date="2023-06" db="EMBL/GenBank/DDBJ databases">
        <title>Black Yeasts Isolated from many extreme environments.</title>
        <authorList>
            <person name="Coleine C."/>
            <person name="Stajich J.E."/>
            <person name="Selbmann L."/>
        </authorList>
    </citation>
    <scope>NUCLEOTIDE SEQUENCE [LARGE SCALE GENOMIC DNA]</scope>
    <source>
        <strain evidence="2 3">CCFEE 5887</strain>
    </source>
</reference>
<dbReference type="AlphaFoldDB" id="A0AAV9PTK1"/>
<sequence length="451" mass="50028">MLSHLHDNPEYAYEYFCQHKDKRDSFISACQKVFNVQQGPGSITFEWNVSGETGTATTRWEMLESETPSTVAPGPKKRRKTAELPAEQNPFLYSSITFDGSQTGLADLARKVQLIGSQETILALRVFLVNLRRDSNDEARFARQVRERCFLSGVSSKPLSTKLRHLKETIEFHEMKGTLSKCLQRFYLADLAGAYLKEQANSIAKSASATKFVRGIVPYFVDTLFPETANFALADASSTEGDIRKKAVKKFMNWKSIGGLWLQFSLRFGAGVLLILPDNLTDASLRVLSESELLILLDFIDRIHPLLKERVHALTLCLKHLVEEGRLPSKRLQLEVASEREILSKRARGEPSEKYLDFVNEQETGERVATSAIGSPASVASHFASSVVASSDILGDPESPSARSPEDRFVSCYESPGRQSSEESHQGGSSPGRQLQLTLLESAMNQTTGGS</sequence>
<evidence type="ECO:0000313" key="3">
    <source>
        <dbReference type="Proteomes" id="UP001345827"/>
    </source>
</evidence>
<organism evidence="2 3">
    <name type="scientific">Vermiconidia calcicola</name>
    <dbReference type="NCBI Taxonomy" id="1690605"/>
    <lineage>
        <taxon>Eukaryota</taxon>
        <taxon>Fungi</taxon>
        <taxon>Dikarya</taxon>
        <taxon>Ascomycota</taxon>
        <taxon>Pezizomycotina</taxon>
        <taxon>Dothideomycetes</taxon>
        <taxon>Dothideomycetidae</taxon>
        <taxon>Mycosphaerellales</taxon>
        <taxon>Extremaceae</taxon>
        <taxon>Vermiconidia</taxon>
    </lineage>
</organism>
<dbReference type="Proteomes" id="UP001345827">
    <property type="component" value="Unassembled WGS sequence"/>
</dbReference>
<evidence type="ECO:0000313" key="2">
    <source>
        <dbReference type="EMBL" id="KAK5527580.1"/>
    </source>
</evidence>
<evidence type="ECO:0000256" key="1">
    <source>
        <dbReference type="SAM" id="MobiDB-lite"/>
    </source>
</evidence>
<gene>
    <name evidence="2" type="ORF">LTR25_011059</name>
</gene>
<dbReference type="EMBL" id="JAXLQG010000042">
    <property type="protein sequence ID" value="KAK5527580.1"/>
    <property type="molecule type" value="Genomic_DNA"/>
</dbReference>
<keyword evidence="3" id="KW-1185">Reference proteome</keyword>
<comment type="caution">
    <text evidence="2">The sequence shown here is derived from an EMBL/GenBank/DDBJ whole genome shotgun (WGS) entry which is preliminary data.</text>
</comment>
<accession>A0AAV9PTK1</accession>
<name>A0AAV9PTK1_9PEZI</name>